<dbReference type="STRING" id="1393122.SAMN05660895_1120"/>
<dbReference type="GO" id="GO:0008061">
    <property type="term" value="F:chitin binding"/>
    <property type="evidence" value="ECO:0007669"/>
    <property type="project" value="InterPro"/>
</dbReference>
<dbReference type="InterPro" id="IPR002509">
    <property type="entry name" value="NODB_dom"/>
</dbReference>
<feature type="transmembrane region" description="Helical" evidence="4">
    <location>
        <begin position="724"/>
        <end position="745"/>
    </location>
</feature>
<feature type="transmembrane region" description="Helical" evidence="4">
    <location>
        <begin position="22"/>
        <end position="45"/>
    </location>
</feature>
<dbReference type="SUPFAM" id="SSF88713">
    <property type="entry name" value="Glycoside hydrolase/deacetylase"/>
    <property type="match status" value="1"/>
</dbReference>
<dbReference type="Pfam" id="PF00704">
    <property type="entry name" value="Glyco_hydro_18"/>
    <property type="match status" value="1"/>
</dbReference>
<dbReference type="Pfam" id="PF01522">
    <property type="entry name" value="Polysacc_deac_1"/>
    <property type="match status" value="1"/>
</dbReference>
<dbReference type="Gene3D" id="3.20.20.80">
    <property type="entry name" value="Glycosidases"/>
    <property type="match status" value="1"/>
</dbReference>
<keyword evidence="3" id="KW-0808">Transferase</keyword>
<keyword evidence="4" id="KW-1133">Transmembrane helix</keyword>
<dbReference type="SUPFAM" id="SSF53448">
    <property type="entry name" value="Nucleotide-diphospho-sugar transferases"/>
    <property type="match status" value="1"/>
</dbReference>
<evidence type="ECO:0000259" key="6">
    <source>
        <dbReference type="PROSITE" id="PS51910"/>
    </source>
</evidence>
<feature type="transmembrane region" description="Helical" evidence="4">
    <location>
        <begin position="1046"/>
        <end position="1069"/>
    </location>
</feature>
<evidence type="ECO:0000259" key="5">
    <source>
        <dbReference type="PROSITE" id="PS51677"/>
    </source>
</evidence>
<keyword evidence="4" id="KW-0812">Transmembrane</keyword>
<name>A0A1I7NAB6_9BACT</name>
<keyword evidence="8" id="KW-1185">Reference proteome</keyword>
<keyword evidence="2" id="KW-0328">Glycosyltransferase</keyword>
<dbReference type="RefSeq" id="WP_092458776.1">
    <property type="nucleotide sequence ID" value="NZ_FPCJ01000001.1"/>
</dbReference>
<dbReference type="InterPro" id="IPR029044">
    <property type="entry name" value="Nucleotide-diphossugar_trans"/>
</dbReference>
<dbReference type="Gene3D" id="3.90.550.10">
    <property type="entry name" value="Spore Coat Polysaccharide Biosynthesis Protein SpsA, Chain A"/>
    <property type="match status" value="1"/>
</dbReference>
<dbReference type="InterPro" id="IPR011330">
    <property type="entry name" value="Glyco_hydro/deAcase_b/a-brl"/>
</dbReference>
<dbReference type="GO" id="GO:0005975">
    <property type="term" value="P:carbohydrate metabolic process"/>
    <property type="evidence" value="ECO:0007669"/>
    <property type="project" value="InterPro"/>
</dbReference>
<dbReference type="CDD" id="cd06423">
    <property type="entry name" value="CESA_like"/>
    <property type="match status" value="1"/>
</dbReference>
<dbReference type="SUPFAM" id="SSF51445">
    <property type="entry name" value="(Trans)glycosidases"/>
    <property type="match status" value="1"/>
</dbReference>
<dbReference type="PROSITE" id="PS51910">
    <property type="entry name" value="GH18_2"/>
    <property type="match status" value="1"/>
</dbReference>
<accession>A0A1I7NAB6</accession>
<gene>
    <name evidence="7" type="ORF">SAMN05660895_1120</name>
</gene>
<dbReference type="PANTHER" id="PTHR43630:SF1">
    <property type="entry name" value="POLY-BETA-1,6-N-ACETYL-D-GLUCOSAMINE SYNTHASE"/>
    <property type="match status" value="1"/>
</dbReference>
<dbReference type="GO" id="GO:0016757">
    <property type="term" value="F:glycosyltransferase activity"/>
    <property type="evidence" value="ECO:0007669"/>
    <property type="project" value="UniProtKB-KW"/>
</dbReference>
<reference evidence="8" key="1">
    <citation type="submission" date="2016-10" db="EMBL/GenBank/DDBJ databases">
        <authorList>
            <person name="Varghese N."/>
            <person name="Submissions S."/>
        </authorList>
    </citation>
    <scope>NUCLEOTIDE SEQUENCE [LARGE SCALE GENOMIC DNA]</scope>
    <source>
        <strain evidence="8">DSM 14807</strain>
    </source>
</reference>
<evidence type="ECO:0000256" key="4">
    <source>
        <dbReference type="SAM" id="Phobius"/>
    </source>
</evidence>
<dbReference type="OrthoDB" id="9766299at2"/>
<dbReference type="GO" id="GO:0016810">
    <property type="term" value="F:hydrolase activity, acting on carbon-nitrogen (but not peptide) bonds"/>
    <property type="evidence" value="ECO:0007669"/>
    <property type="project" value="InterPro"/>
</dbReference>
<dbReference type="Proteomes" id="UP000199537">
    <property type="component" value="Unassembled WGS sequence"/>
</dbReference>
<dbReference type="PANTHER" id="PTHR43630">
    <property type="entry name" value="POLY-BETA-1,6-N-ACETYL-D-GLUCOSAMINE SYNTHASE"/>
    <property type="match status" value="1"/>
</dbReference>
<sequence length="1124" mass="127829">METSYRQIFQTSNPGRWNRVKWSLRVIIALAVFFLVVFFIALINATNPSLPRLRDKNEVYKKILNPNDPTTFITRKNLRFQSFQQFIQHHRLQKSGYASHKPKLPFSGSQIRAAFYVPWDAQSFFSLKSNAGKLNMIFPEWIFLTPGDSLQTRIDPAALKIMRDSGVRILPIFSNHFSDDFDGRSVHRMLHHPVIAHRIIHQLKELLISHHFAGVNVDLENLIEKNNDALVAFQRELYDSLHRAGLLVTIDVPPFNEDYDYGRLARAADYLVVMAYDEHDDQSVPGPISDQHWVEGAISAIENQVPSQKIILGLAAYGYDWPEQAEAANLTYQEALSLAKEYHARIEFNDDSYNLHYSYYDDDSVKHDVYFTDAATNFNTMRFAAEDGMAGVCFWRLGSEDNRLWSFYDQDLSDSALARKPVDFSKFSTVSLSNDVDYLGEGEVLDVLATPEPGKIALELDTGDMLIAEQHYESLPSTFVIRQFGAAKKKLVLTFDDGPDPRYTPRILDILEKEHVPATFFLIGINAENNIPLVKREFKDGFEIGDHTFTHPNIAALPPRLAIYEIQATRLLIECITGHSTILFRAPYNADSEPHLMVELIPVALARKLNYYTIGENIDPEDWDVDDGVNADSIFNRVVRMQDRGNIILLHDAGGNREATVQALPRIIHYFRDHGYQFTTVGDLMGKTRDELMPPIKNKKDYFLIKLNYFFATCTYWINNLLWALFMVGIALSLGRMLLMAVLAWKENRRQARQTKEPSNAAVQPLVSVVIPAYNEEVNIVRTIRTILENDYRPLEVICVDDGSSDHTLEAMEKAYGSHPLVHIFTKPNGGKASALNYGIARAAGEFVVCIDADTQLKSDAITQLMRMFDDESVGAVAGNVKVGNEVNILTRWQSIEYITSQNFDRRAFDLLNCITVVPGAIGAFRKSAILDAGEFTSDTLAEDCDLTIRILRKGYRIRHCPQAISYTEAPETWKMLFKQRFRWCFGIMQSFWKNRDACFNSQYGTLGWVALPNILIFQILLPLLAPLADIILVFGLAFLNMESKIHILSYYLIFLLIDAGAALLAFAFEKADYKKLIWVIPQRLVYRVFMYVVVLKAVKKAIKGELQHWGALKRTGNVQAVPA</sequence>
<keyword evidence="4" id="KW-0472">Membrane</keyword>
<organism evidence="7 8">
    <name type="scientific">Thermoflavifilum thermophilum</name>
    <dbReference type="NCBI Taxonomy" id="1393122"/>
    <lineage>
        <taxon>Bacteria</taxon>
        <taxon>Pseudomonadati</taxon>
        <taxon>Bacteroidota</taxon>
        <taxon>Chitinophagia</taxon>
        <taxon>Chitinophagales</taxon>
        <taxon>Chitinophagaceae</taxon>
        <taxon>Thermoflavifilum</taxon>
    </lineage>
</organism>
<dbReference type="Pfam" id="PF00535">
    <property type="entry name" value="Glycos_transf_2"/>
    <property type="match status" value="1"/>
</dbReference>
<evidence type="ECO:0000313" key="8">
    <source>
        <dbReference type="Proteomes" id="UP000199537"/>
    </source>
</evidence>
<dbReference type="InterPro" id="IPR011583">
    <property type="entry name" value="Chitinase_II/V-like_cat"/>
</dbReference>
<evidence type="ECO:0000256" key="1">
    <source>
        <dbReference type="ARBA" id="ARBA00006739"/>
    </source>
</evidence>
<feature type="domain" description="GH18" evidence="6">
    <location>
        <begin position="110"/>
        <end position="415"/>
    </location>
</feature>
<comment type="similarity">
    <text evidence="1">Belongs to the glycosyltransferase 2 family.</text>
</comment>
<dbReference type="InterPro" id="IPR029070">
    <property type="entry name" value="Chitinase_insertion_sf"/>
</dbReference>
<dbReference type="AlphaFoldDB" id="A0A1I7NAB6"/>
<feature type="domain" description="NodB homology" evidence="5">
    <location>
        <begin position="489"/>
        <end position="679"/>
    </location>
</feature>
<dbReference type="InterPro" id="IPR001223">
    <property type="entry name" value="Glyco_hydro18_cat"/>
</dbReference>
<protein>
    <submittedName>
        <fullName evidence="7">Poly-beta-1,6 N-acetyl-D-glucosamine synthase</fullName>
    </submittedName>
</protein>
<dbReference type="Gene3D" id="3.20.20.370">
    <property type="entry name" value="Glycoside hydrolase/deacetylase"/>
    <property type="match status" value="1"/>
</dbReference>
<proteinExistence type="inferred from homology"/>
<feature type="transmembrane region" description="Helical" evidence="4">
    <location>
        <begin position="1015"/>
        <end position="1040"/>
    </location>
</feature>
<evidence type="ECO:0000313" key="7">
    <source>
        <dbReference type="EMBL" id="SFV31600.1"/>
    </source>
</evidence>
<evidence type="ECO:0000256" key="2">
    <source>
        <dbReference type="ARBA" id="ARBA00022676"/>
    </source>
</evidence>
<dbReference type="InterPro" id="IPR017853">
    <property type="entry name" value="GH"/>
</dbReference>
<dbReference type="EMBL" id="FPCJ01000001">
    <property type="protein sequence ID" value="SFV31600.1"/>
    <property type="molecule type" value="Genomic_DNA"/>
</dbReference>
<dbReference type="InterPro" id="IPR001173">
    <property type="entry name" value="Glyco_trans_2-like"/>
</dbReference>
<dbReference type="PROSITE" id="PS51677">
    <property type="entry name" value="NODB"/>
    <property type="match status" value="1"/>
</dbReference>
<dbReference type="Gene3D" id="3.10.50.10">
    <property type="match status" value="1"/>
</dbReference>
<evidence type="ECO:0000256" key="3">
    <source>
        <dbReference type="ARBA" id="ARBA00022679"/>
    </source>
</evidence>
<dbReference type="SMART" id="SM00636">
    <property type="entry name" value="Glyco_18"/>
    <property type="match status" value="1"/>
</dbReference>